<gene>
    <name evidence="1" type="ORF">Adt_27844</name>
</gene>
<name>A0ABD1RUW5_9LAMI</name>
<dbReference type="EMBL" id="JBFOLK010000008">
    <property type="protein sequence ID" value="KAL2492216.1"/>
    <property type="molecule type" value="Genomic_DNA"/>
</dbReference>
<comment type="caution">
    <text evidence="1">The sequence shown here is derived from an EMBL/GenBank/DDBJ whole genome shotgun (WGS) entry which is preliminary data.</text>
</comment>
<accession>A0ABD1RUW5</accession>
<keyword evidence="2" id="KW-1185">Reference proteome</keyword>
<reference evidence="2" key="1">
    <citation type="submission" date="2024-07" db="EMBL/GenBank/DDBJ databases">
        <title>Two chromosome-level genome assemblies of Korean endemic species Abeliophyllum distichum and Forsythia ovata (Oleaceae).</title>
        <authorList>
            <person name="Jang H."/>
        </authorList>
    </citation>
    <scope>NUCLEOTIDE SEQUENCE [LARGE SCALE GENOMIC DNA]</scope>
</reference>
<sequence>MSISLLQTYQIEINFETISQGGYLKVLINHHQTQVDQSSLEFAYADIRADHMHTDRHWIIDKKQQIRSLYRKIRFLLKFVENYSLEKSSDDENVWKDRSKMQHIKQNISLNSIFQVKFFWNRKVSSSGDLCCPNLIPATKNHVLGHKCEDLEKVMNESTTKGILCLLVHQDFSIEGRIPYGGI</sequence>
<evidence type="ECO:0000313" key="2">
    <source>
        <dbReference type="Proteomes" id="UP001604336"/>
    </source>
</evidence>
<evidence type="ECO:0000313" key="1">
    <source>
        <dbReference type="EMBL" id="KAL2492216.1"/>
    </source>
</evidence>
<organism evidence="1 2">
    <name type="scientific">Abeliophyllum distichum</name>
    <dbReference type="NCBI Taxonomy" id="126358"/>
    <lineage>
        <taxon>Eukaryota</taxon>
        <taxon>Viridiplantae</taxon>
        <taxon>Streptophyta</taxon>
        <taxon>Embryophyta</taxon>
        <taxon>Tracheophyta</taxon>
        <taxon>Spermatophyta</taxon>
        <taxon>Magnoliopsida</taxon>
        <taxon>eudicotyledons</taxon>
        <taxon>Gunneridae</taxon>
        <taxon>Pentapetalae</taxon>
        <taxon>asterids</taxon>
        <taxon>lamiids</taxon>
        <taxon>Lamiales</taxon>
        <taxon>Oleaceae</taxon>
        <taxon>Forsythieae</taxon>
        <taxon>Abeliophyllum</taxon>
    </lineage>
</organism>
<dbReference type="AlphaFoldDB" id="A0ABD1RUW5"/>
<proteinExistence type="predicted"/>
<protein>
    <submittedName>
        <fullName evidence="1">Uncharacterized protein</fullName>
    </submittedName>
</protein>
<dbReference type="Proteomes" id="UP001604336">
    <property type="component" value="Unassembled WGS sequence"/>
</dbReference>